<sequence length="520" mass="59451">MSPPSLLYIDYEVTGFHTPFLDLAKSIYLDGFFDAMYADLLYDDILHKDDSGSIWVDWKTGKDCISIDYGLALEPLWKTLAGIKLEYVLRPILKMLEQMAPSQRDTAEETLACGLFCCALLSRDYSTRSDVFYLNLAIGVRLATEMRAVLSECFGWSNWPQSVLQEEVSLPRAAPEPGNQQLISFSGKRRILHGSRAEPIRDTAHRPFPRASGILVASLLSDAMEERNKGIPFYWKIHRSLDFETVVLKREDDTIALHNRFSTRAGEGAAMISQRIHHVRKEAMRIAPFTCITQYLFAESRIDRHFKYRQILAEVADTAKKTLIDVGCCMGTDIRTLIADGYPAHSITGLDREIRSINLGYTLYNHRPQDLGVQFHEADVLDPSNFTKRKDLAGQFDFVHSANVIHLFDETQQEAFIQALTFLVKPGGTVWGRQVGLEDDEEEATNRFRQPEGKGMRHTIAQFRRLWLRATGWDAKMLEFEAELVPYDELRDQRADKRFVLQWSIRAPTDDRTARIVDES</sequence>
<evidence type="ECO:0000256" key="2">
    <source>
        <dbReference type="ARBA" id="ARBA00022679"/>
    </source>
</evidence>
<dbReference type="InterPro" id="IPR051654">
    <property type="entry name" value="Meroterpenoid_MTases"/>
</dbReference>
<keyword evidence="6" id="KW-1185">Reference proteome</keyword>
<dbReference type="RefSeq" id="XP_037162982.1">
    <property type="nucleotide sequence ID" value="XM_037310022.1"/>
</dbReference>
<keyword evidence="2" id="KW-0808">Transferase</keyword>
<dbReference type="GeneID" id="59289778"/>
<comment type="caution">
    <text evidence="5">The sequence shown here is derived from an EMBL/GenBank/DDBJ whole genome shotgun (WGS) entry which is preliminary data.</text>
</comment>
<evidence type="ECO:0000256" key="3">
    <source>
        <dbReference type="ARBA" id="ARBA00022691"/>
    </source>
</evidence>
<protein>
    <recommendedName>
        <fullName evidence="7">Methyltransferase domain-containing protein</fullName>
    </recommendedName>
</protein>
<dbReference type="PANTHER" id="PTHR35897">
    <property type="entry name" value="METHYLTRANSFERASE AUSD"/>
    <property type="match status" value="1"/>
</dbReference>
<evidence type="ECO:0008006" key="7">
    <source>
        <dbReference type="Google" id="ProtNLM"/>
    </source>
</evidence>
<organism evidence="5 6">
    <name type="scientific">Letharia columbiana</name>
    <dbReference type="NCBI Taxonomy" id="112416"/>
    <lineage>
        <taxon>Eukaryota</taxon>
        <taxon>Fungi</taxon>
        <taxon>Dikarya</taxon>
        <taxon>Ascomycota</taxon>
        <taxon>Pezizomycotina</taxon>
        <taxon>Lecanoromycetes</taxon>
        <taxon>OSLEUM clade</taxon>
        <taxon>Lecanoromycetidae</taxon>
        <taxon>Lecanorales</taxon>
        <taxon>Lecanorineae</taxon>
        <taxon>Parmeliaceae</taxon>
        <taxon>Letharia</taxon>
    </lineage>
</organism>
<dbReference type="Proteomes" id="UP000578531">
    <property type="component" value="Unassembled WGS sequence"/>
</dbReference>
<evidence type="ECO:0000256" key="4">
    <source>
        <dbReference type="ARBA" id="ARBA00038314"/>
    </source>
</evidence>
<dbReference type="GO" id="GO:0016740">
    <property type="term" value="F:transferase activity"/>
    <property type="evidence" value="ECO:0007669"/>
    <property type="project" value="UniProtKB-KW"/>
</dbReference>
<dbReference type="Gene3D" id="3.40.50.150">
    <property type="entry name" value="Vaccinia Virus protein VP39"/>
    <property type="match status" value="1"/>
</dbReference>
<gene>
    <name evidence="5" type="ORF">HO173_008122</name>
</gene>
<dbReference type="CDD" id="cd02440">
    <property type="entry name" value="AdoMet_MTases"/>
    <property type="match status" value="1"/>
</dbReference>
<evidence type="ECO:0000313" key="6">
    <source>
        <dbReference type="Proteomes" id="UP000578531"/>
    </source>
</evidence>
<evidence type="ECO:0000256" key="1">
    <source>
        <dbReference type="ARBA" id="ARBA00005179"/>
    </source>
</evidence>
<dbReference type="PANTHER" id="PTHR35897:SF1">
    <property type="entry name" value="METHYLTRANSFERASE AUSD"/>
    <property type="match status" value="1"/>
</dbReference>
<dbReference type="Pfam" id="PF13489">
    <property type="entry name" value="Methyltransf_23"/>
    <property type="match status" value="1"/>
</dbReference>
<comment type="similarity">
    <text evidence="4">Belongs to the class I-like SAM-binding methyltransferase superfamily.</text>
</comment>
<dbReference type="SUPFAM" id="SSF53335">
    <property type="entry name" value="S-adenosyl-L-methionine-dependent methyltransferases"/>
    <property type="match status" value="1"/>
</dbReference>
<reference evidence="5 6" key="1">
    <citation type="journal article" date="2020" name="Genomics">
        <title>Complete, high-quality genomes from long-read metagenomic sequencing of two wolf lichen thalli reveals enigmatic genome architecture.</title>
        <authorList>
            <person name="McKenzie S.K."/>
            <person name="Walston R.F."/>
            <person name="Allen J.L."/>
        </authorList>
    </citation>
    <scope>NUCLEOTIDE SEQUENCE [LARGE SCALE GENOMIC DNA]</scope>
    <source>
        <strain evidence="5">WasteWater2</strain>
    </source>
</reference>
<dbReference type="OrthoDB" id="2094832at2759"/>
<name>A0A8H6L2X1_9LECA</name>
<evidence type="ECO:0000313" key="5">
    <source>
        <dbReference type="EMBL" id="KAF6233565.1"/>
    </source>
</evidence>
<comment type="pathway">
    <text evidence="1">Secondary metabolite biosynthesis.</text>
</comment>
<dbReference type="AlphaFoldDB" id="A0A8H6L2X1"/>
<dbReference type="EMBL" id="JACCJC010000035">
    <property type="protein sequence ID" value="KAF6233565.1"/>
    <property type="molecule type" value="Genomic_DNA"/>
</dbReference>
<dbReference type="InterPro" id="IPR029063">
    <property type="entry name" value="SAM-dependent_MTases_sf"/>
</dbReference>
<keyword evidence="3" id="KW-0949">S-adenosyl-L-methionine</keyword>
<proteinExistence type="inferred from homology"/>
<accession>A0A8H6L2X1</accession>